<evidence type="ECO:0000256" key="9">
    <source>
        <dbReference type="SAM" id="MobiDB-lite"/>
    </source>
</evidence>
<dbReference type="GO" id="GO:0003700">
    <property type="term" value="F:DNA-binding transcription factor activity"/>
    <property type="evidence" value="ECO:0007669"/>
    <property type="project" value="InterPro"/>
</dbReference>
<evidence type="ECO:0000256" key="6">
    <source>
        <dbReference type="ARBA" id="ARBA00023163"/>
    </source>
</evidence>
<gene>
    <name evidence="11" type="primary">ERF5_23</name>
    <name evidence="11" type="ORF">CK203_061833</name>
</gene>
<evidence type="ECO:0000256" key="1">
    <source>
        <dbReference type="ARBA" id="ARBA00004123"/>
    </source>
</evidence>
<dbReference type="Pfam" id="PF00847">
    <property type="entry name" value="AP2"/>
    <property type="match status" value="1"/>
</dbReference>
<comment type="similarity">
    <text evidence="8">Belongs to the AP2/ERF transcription factor family. ERF subfamily.</text>
</comment>
<comment type="caution">
    <text evidence="11">The sequence shown here is derived from an EMBL/GenBank/DDBJ whole genome shotgun (WGS) entry which is preliminary data.</text>
</comment>
<dbReference type="InterPro" id="IPR036955">
    <property type="entry name" value="AP2/ERF_dom_sf"/>
</dbReference>
<dbReference type="SUPFAM" id="SSF54171">
    <property type="entry name" value="DNA-binding domain"/>
    <property type="match status" value="1"/>
</dbReference>
<evidence type="ECO:0000259" key="10">
    <source>
        <dbReference type="PROSITE" id="PS51032"/>
    </source>
</evidence>
<proteinExistence type="inferred from homology"/>
<dbReference type="PANTHER" id="PTHR31190:SF499">
    <property type="entry name" value="ETHYLENE-RESPONSIVE TRANSCRIPTION FACTOR ERF105"/>
    <property type="match status" value="1"/>
</dbReference>
<evidence type="ECO:0000256" key="4">
    <source>
        <dbReference type="ARBA" id="ARBA00023125"/>
    </source>
</evidence>
<dbReference type="GO" id="GO:0000976">
    <property type="term" value="F:transcription cis-regulatory region binding"/>
    <property type="evidence" value="ECO:0007669"/>
    <property type="project" value="UniProtKB-ARBA"/>
</dbReference>
<evidence type="ECO:0000256" key="2">
    <source>
        <dbReference type="ARBA" id="ARBA00022745"/>
    </source>
</evidence>
<dbReference type="PANTHER" id="PTHR31190">
    <property type="entry name" value="DNA-BINDING DOMAIN"/>
    <property type="match status" value="1"/>
</dbReference>
<evidence type="ECO:0000256" key="8">
    <source>
        <dbReference type="ARBA" id="ARBA00024343"/>
    </source>
</evidence>
<keyword evidence="6" id="KW-0804">Transcription</keyword>
<dbReference type="GO" id="GO:0005634">
    <property type="term" value="C:nucleus"/>
    <property type="evidence" value="ECO:0007669"/>
    <property type="project" value="UniProtKB-SubCell"/>
</dbReference>
<keyword evidence="2" id="KW-0936">Ethylene signaling pathway</keyword>
<keyword evidence="5" id="KW-0010">Activator</keyword>
<feature type="region of interest" description="Disordered" evidence="9">
    <location>
        <begin position="52"/>
        <end position="86"/>
    </location>
</feature>
<dbReference type="Gene3D" id="3.30.730.10">
    <property type="entry name" value="AP2/ERF domain"/>
    <property type="match status" value="1"/>
</dbReference>
<keyword evidence="4" id="KW-0238">DNA-binding</keyword>
<dbReference type="PROSITE" id="PS51032">
    <property type="entry name" value="AP2_ERF"/>
    <property type="match status" value="1"/>
</dbReference>
<feature type="compositionally biased region" description="Polar residues" evidence="9">
    <location>
        <begin position="153"/>
        <end position="163"/>
    </location>
</feature>
<dbReference type="CDD" id="cd00018">
    <property type="entry name" value="AP2"/>
    <property type="match status" value="1"/>
</dbReference>
<evidence type="ECO:0000256" key="3">
    <source>
        <dbReference type="ARBA" id="ARBA00023015"/>
    </source>
</evidence>
<dbReference type="AlphaFoldDB" id="A0A438GJ32"/>
<sequence length="247" mass="27808">MFHPKLQPLIQVLPPQILFRSLITPISMKMKTTLFSSTVLLRLHQGFSSLKPNPQNSTLSHRRPPLSISVPQPTVSQSPAESDSGDIRHYRGVRRRPWGKFAAEIRDPNRRGSRVWLGTFETAIEGARAYDRAAFKMRGSKAILNFPLEADNWSGSDPPATSGQKRERDSETEERQQVEIKVLKQEEHLPESDCTLAAASNVLGVCPLTPSNWRAVWEEGDMEGMFHLPPLTPLSPHPWIAYSQLIV</sequence>
<feature type="compositionally biased region" description="Polar residues" evidence="9">
    <location>
        <begin position="69"/>
        <end position="81"/>
    </location>
</feature>
<evidence type="ECO:0000256" key="5">
    <source>
        <dbReference type="ARBA" id="ARBA00023159"/>
    </source>
</evidence>
<dbReference type="GO" id="GO:0009873">
    <property type="term" value="P:ethylene-activated signaling pathway"/>
    <property type="evidence" value="ECO:0007669"/>
    <property type="project" value="UniProtKB-KW"/>
</dbReference>
<accession>A0A438GJ32</accession>
<dbReference type="InterPro" id="IPR044808">
    <property type="entry name" value="ERF_plant"/>
</dbReference>
<dbReference type="Proteomes" id="UP000288805">
    <property type="component" value="Unassembled WGS sequence"/>
</dbReference>
<dbReference type="EMBL" id="QGNW01000421">
    <property type="protein sequence ID" value="RVW72182.1"/>
    <property type="molecule type" value="Genomic_DNA"/>
</dbReference>
<dbReference type="InterPro" id="IPR001471">
    <property type="entry name" value="AP2/ERF_dom"/>
</dbReference>
<dbReference type="GO" id="GO:0006950">
    <property type="term" value="P:response to stress"/>
    <property type="evidence" value="ECO:0007669"/>
    <property type="project" value="UniProtKB-ARBA"/>
</dbReference>
<comment type="subcellular location">
    <subcellularLocation>
        <location evidence="1">Nucleus</location>
    </subcellularLocation>
</comment>
<dbReference type="SMART" id="SM00380">
    <property type="entry name" value="AP2"/>
    <property type="match status" value="1"/>
</dbReference>
<organism evidence="11 12">
    <name type="scientific">Vitis vinifera</name>
    <name type="common">Grape</name>
    <dbReference type="NCBI Taxonomy" id="29760"/>
    <lineage>
        <taxon>Eukaryota</taxon>
        <taxon>Viridiplantae</taxon>
        <taxon>Streptophyta</taxon>
        <taxon>Embryophyta</taxon>
        <taxon>Tracheophyta</taxon>
        <taxon>Spermatophyta</taxon>
        <taxon>Magnoliopsida</taxon>
        <taxon>eudicotyledons</taxon>
        <taxon>Gunneridae</taxon>
        <taxon>Pentapetalae</taxon>
        <taxon>rosids</taxon>
        <taxon>Vitales</taxon>
        <taxon>Vitaceae</taxon>
        <taxon>Viteae</taxon>
        <taxon>Vitis</taxon>
    </lineage>
</organism>
<dbReference type="InterPro" id="IPR016177">
    <property type="entry name" value="DNA-bd_dom_sf"/>
</dbReference>
<name>A0A438GJ32_VITVI</name>
<evidence type="ECO:0000313" key="11">
    <source>
        <dbReference type="EMBL" id="RVW72182.1"/>
    </source>
</evidence>
<dbReference type="PRINTS" id="PR00367">
    <property type="entry name" value="ETHRSPELEMNT"/>
</dbReference>
<feature type="compositionally biased region" description="Basic and acidic residues" evidence="9">
    <location>
        <begin position="164"/>
        <end position="175"/>
    </location>
</feature>
<keyword evidence="3" id="KW-0805">Transcription regulation</keyword>
<feature type="region of interest" description="Disordered" evidence="9">
    <location>
        <begin position="149"/>
        <end position="175"/>
    </location>
</feature>
<reference evidence="11 12" key="1">
    <citation type="journal article" date="2018" name="PLoS Genet.">
        <title>Population sequencing reveals clonal diversity and ancestral inbreeding in the grapevine cultivar Chardonnay.</title>
        <authorList>
            <person name="Roach M.J."/>
            <person name="Johnson D.L."/>
            <person name="Bohlmann J."/>
            <person name="van Vuuren H.J."/>
            <person name="Jones S.J."/>
            <person name="Pretorius I.S."/>
            <person name="Schmidt S.A."/>
            <person name="Borneman A.R."/>
        </authorList>
    </citation>
    <scope>NUCLEOTIDE SEQUENCE [LARGE SCALE GENOMIC DNA]</scope>
    <source>
        <strain evidence="12">cv. Chardonnay</strain>
        <tissue evidence="11">Leaf</tissue>
    </source>
</reference>
<protein>
    <submittedName>
        <fullName evidence="11">Ethylene-responsive transcription factor 5</fullName>
    </submittedName>
</protein>
<dbReference type="FunFam" id="3.30.730.10:FF:000001">
    <property type="entry name" value="Ethylene-responsive transcription factor 2"/>
    <property type="match status" value="1"/>
</dbReference>
<feature type="domain" description="AP2/ERF" evidence="10">
    <location>
        <begin position="89"/>
        <end position="147"/>
    </location>
</feature>
<evidence type="ECO:0000256" key="7">
    <source>
        <dbReference type="ARBA" id="ARBA00023242"/>
    </source>
</evidence>
<evidence type="ECO:0000313" key="12">
    <source>
        <dbReference type="Proteomes" id="UP000288805"/>
    </source>
</evidence>
<keyword evidence="7" id="KW-0539">Nucleus</keyword>